<dbReference type="EMBL" id="CAKLPZ010000005">
    <property type="protein sequence ID" value="CAH1002257.1"/>
    <property type="molecule type" value="Genomic_DNA"/>
</dbReference>
<dbReference type="InterPro" id="IPR000055">
    <property type="entry name" value="Restrct_endonuc_typeI_TRD"/>
</dbReference>
<organism evidence="5 6">
    <name type="scientific">Neolewinella maritima</name>
    <dbReference type="NCBI Taxonomy" id="1383882"/>
    <lineage>
        <taxon>Bacteria</taxon>
        <taxon>Pseudomonadati</taxon>
        <taxon>Bacteroidota</taxon>
        <taxon>Saprospiria</taxon>
        <taxon>Saprospirales</taxon>
        <taxon>Lewinellaceae</taxon>
        <taxon>Neolewinella</taxon>
    </lineage>
</organism>
<evidence type="ECO:0000256" key="1">
    <source>
        <dbReference type="ARBA" id="ARBA00010923"/>
    </source>
</evidence>
<evidence type="ECO:0000259" key="4">
    <source>
        <dbReference type="Pfam" id="PF01420"/>
    </source>
</evidence>
<evidence type="ECO:0000313" key="6">
    <source>
        <dbReference type="Proteomes" id="UP000837803"/>
    </source>
</evidence>
<feature type="domain" description="Type I restriction modification DNA specificity" evidence="4">
    <location>
        <begin position="104"/>
        <end position="276"/>
    </location>
</feature>
<protein>
    <submittedName>
        <fullName evidence="5">Type-1 restriction enzyme EcoKI specificity protein</fullName>
    </submittedName>
</protein>
<sequence length="300" mass="34026">MLGVRLDNLNELEVPLPPLPEQRAIVAKLERLFTELDRSVAELEVAREKLGVYRQSVLKEAFAGRLTEGWRERQHEPYLTPQPRNSSKFKADISSFDLTLPQQWQVEALGNLSNGVQYGTSAKSLKEGSIPVLRMGNMQNGRLDWSDLKYSVDQTEITKYKLSKGDVLFNRTNSPEWVGKTAIYNEEQPAIFAGYLIRINQDINFLDGQYLTYFLNSHTAKMHGNRVKTDGVNQSNINGKKLSSYPIPLPSLIEQHQVVQEIDSRFSVADHLEREIGVSLERARGLRQGVLKRAFAGELI</sequence>
<dbReference type="Pfam" id="PF01420">
    <property type="entry name" value="Methylase_S"/>
    <property type="match status" value="1"/>
</dbReference>
<gene>
    <name evidence="5" type="primary">hsdS</name>
    <name evidence="5" type="ORF">LEM8419_03176</name>
</gene>
<dbReference type="RefSeq" id="WP_238752134.1">
    <property type="nucleotide sequence ID" value="NZ_CAKLPZ010000005.1"/>
</dbReference>
<dbReference type="InterPro" id="IPR051212">
    <property type="entry name" value="Type-I_RE_S_subunit"/>
</dbReference>
<comment type="caution">
    <text evidence="5">The sequence shown here is derived from an EMBL/GenBank/DDBJ whole genome shotgun (WGS) entry which is preliminary data.</text>
</comment>
<dbReference type="InterPro" id="IPR044946">
    <property type="entry name" value="Restrct_endonuc_typeI_TRD_sf"/>
</dbReference>
<dbReference type="PANTHER" id="PTHR43140:SF1">
    <property type="entry name" value="TYPE I RESTRICTION ENZYME ECOKI SPECIFICITY SUBUNIT"/>
    <property type="match status" value="1"/>
</dbReference>
<evidence type="ECO:0000313" key="5">
    <source>
        <dbReference type="EMBL" id="CAH1002257.1"/>
    </source>
</evidence>
<dbReference type="SUPFAM" id="SSF116734">
    <property type="entry name" value="DNA methylase specificity domain"/>
    <property type="match status" value="2"/>
</dbReference>
<dbReference type="CDD" id="cd17524">
    <property type="entry name" value="RMtype1_S_EcoUTORF5051P-TRD2-CR2_like"/>
    <property type="match status" value="1"/>
</dbReference>
<dbReference type="Proteomes" id="UP000837803">
    <property type="component" value="Unassembled WGS sequence"/>
</dbReference>
<keyword evidence="2" id="KW-0680">Restriction system</keyword>
<evidence type="ECO:0000256" key="3">
    <source>
        <dbReference type="ARBA" id="ARBA00023125"/>
    </source>
</evidence>
<name>A0ABN8F8C7_9BACT</name>
<accession>A0ABN8F8C7</accession>
<proteinExistence type="inferred from homology"/>
<dbReference type="PANTHER" id="PTHR43140">
    <property type="entry name" value="TYPE-1 RESTRICTION ENZYME ECOKI SPECIFICITY PROTEIN"/>
    <property type="match status" value="1"/>
</dbReference>
<reference evidence="5" key="1">
    <citation type="submission" date="2021-12" db="EMBL/GenBank/DDBJ databases">
        <authorList>
            <person name="Rodrigo-Torres L."/>
            <person name="Arahal R. D."/>
            <person name="Lucena T."/>
        </authorList>
    </citation>
    <scope>NUCLEOTIDE SEQUENCE</scope>
    <source>
        <strain evidence="5">CECT 8419</strain>
    </source>
</reference>
<keyword evidence="6" id="KW-1185">Reference proteome</keyword>
<dbReference type="Gene3D" id="3.90.220.20">
    <property type="entry name" value="DNA methylase specificity domains"/>
    <property type="match status" value="2"/>
</dbReference>
<comment type="similarity">
    <text evidence="1">Belongs to the type-I restriction system S methylase family.</text>
</comment>
<keyword evidence="3" id="KW-0238">DNA-binding</keyword>
<evidence type="ECO:0000256" key="2">
    <source>
        <dbReference type="ARBA" id="ARBA00022747"/>
    </source>
</evidence>